<feature type="DNA-binding region" description="H-T-H motif" evidence="2">
    <location>
        <begin position="44"/>
        <end position="63"/>
    </location>
</feature>
<dbReference type="PANTHER" id="PTHR30055">
    <property type="entry name" value="HTH-TYPE TRANSCRIPTIONAL REGULATOR RUTR"/>
    <property type="match status" value="1"/>
</dbReference>
<keyword evidence="1 2" id="KW-0238">DNA-binding</keyword>
<feature type="region of interest" description="Disordered" evidence="3">
    <location>
        <begin position="1"/>
        <end position="24"/>
    </location>
</feature>
<comment type="caution">
    <text evidence="5">The sequence shown here is derived from an EMBL/GenBank/DDBJ whole genome shotgun (WGS) entry which is preliminary data.</text>
</comment>
<dbReference type="Gene3D" id="1.10.10.60">
    <property type="entry name" value="Homeodomain-like"/>
    <property type="match status" value="1"/>
</dbReference>
<dbReference type="Gene3D" id="1.10.357.10">
    <property type="entry name" value="Tetracycline Repressor, domain 2"/>
    <property type="match status" value="1"/>
</dbReference>
<evidence type="ECO:0000256" key="3">
    <source>
        <dbReference type="SAM" id="MobiDB-lite"/>
    </source>
</evidence>
<sequence>MSTEAGGAAARPRRGRRPSGSDSRQQILGAARARFAADGYAAATIRKIAADAGVDAALVMQFFRSKEELFAAVMSVSPAVLERFQQVFEGPDEGLGERVTRAYLELWEGDPDDSEPLLAMLRSAIANEQAAEHLRQFVQARLLEGISARLPGDPTAAVRAGLASTMLIGVVVGRRIVRVPVLVEQEREALVGFLAPGIQAVLVSPVA</sequence>
<dbReference type="RefSeq" id="WP_267569101.1">
    <property type="nucleotide sequence ID" value="NZ_JAPNTZ010000020.1"/>
</dbReference>
<evidence type="ECO:0000313" key="6">
    <source>
        <dbReference type="Proteomes" id="UP001151002"/>
    </source>
</evidence>
<dbReference type="SUPFAM" id="SSF46689">
    <property type="entry name" value="Homeodomain-like"/>
    <property type="match status" value="1"/>
</dbReference>
<evidence type="ECO:0000259" key="4">
    <source>
        <dbReference type="PROSITE" id="PS50977"/>
    </source>
</evidence>
<feature type="domain" description="HTH tetR-type" evidence="4">
    <location>
        <begin position="21"/>
        <end position="81"/>
    </location>
</feature>
<accession>A0ABT4BDB9</accession>
<dbReference type="Pfam" id="PF00440">
    <property type="entry name" value="TetR_N"/>
    <property type="match status" value="1"/>
</dbReference>
<dbReference type="InterPro" id="IPR001647">
    <property type="entry name" value="HTH_TetR"/>
</dbReference>
<evidence type="ECO:0000313" key="5">
    <source>
        <dbReference type="EMBL" id="MCY1144519.1"/>
    </source>
</evidence>
<keyword evidence="6" id="KW-1185">Reference proteome</keyword>
<dbReference type="InterPro" id="IPR041678">
    <property type="entry name" value="TetR_C_16"/>
</dbReference>
<gene>
    <name evidence="5" type="ORF">OWR29_41530</name>
</gene>
<reference evidence="5" key="1">
    <citation type="submission" date="2022-11" db="EMBL/GenBank/DDBJ databases">
        <authorList>
            <person name="Somphong A."/>
            <person name="Phongsopitanun W."/>
        </authorList>
    </citation>
    <scope>NUCLEOTIDE SEQUENCE</scope>
    <source>
        <strain evidence="5">Pm04-4</strain>
    </source>
</reference>
<dbReference type="InterPro" id="IPR050109">
    <property type="entry name" value="HTH-type_TetR-like_transc_reg"/>
</dbReference>
<dbReference type="EMBL" id="JAPNTZ010000020">
    <property type="protein sequence ID" value="MCY1144519.1"/>
    <property type="molecule type" value="Genomic_DNA"/>
</dbReference>
<dbReference type="InterPro" id="IPR036271">
    <property type="entry name" value="Tet_transcr_reg_TetR-rel_C_sf"/>
</dbReference>
<dbReference type="PRINTS" id="PR00455">
    <property type="entry name" value="HTHTETR"/>
</dbReference>
<feature type="compositionally biased region" description="Low complexity" evidence="3">
    <location>
        <begin position="1"/>
        <end position="10"/>
    </location>
</feature>
<dbReference type="Pfam" id="PF17920">
    <property type="entry name" value="TetR_C_16"/>
    <property type="match status" value="1"/>
</dbReference>
<dbReference type="SUPFAM" id="SSF48498">
    <property type="entry name" value="Tetracyclin repressor-like, C-terminal domain"/>
    <property type="match status" value="1"/>
</dbReference>
<dbReference type="PROSITE" id="PS50977">
    <property type="entry name" value="HTH_TETR_2"/>
    <property type="match status" value="1"/>
</dbReference>
<name>A0ABT4BDB9_9ACTN</name>
<proteinExistence type="predicted"/>
<protein>
    <submittedName>
        <fullName evidence="5">TetR family transcriptional regulator</fullName>
    </submittedName>
</protein>
<dbReference type="Proteomes" id="UP001151002">
    <property type="component" value="Unassembled WGS sequence"/>
</dbReference>
<organism evidence="5 6">
    <name type="scientific">Paractinoplanes pyxinae</name>
    <dbReference type="NCBI Taxonomy" id="2997416"/>
    <lineage>
        <taxon>Bacteria</taxon>
        <taxon>Bacillati</taxon>
        <taxon>Actinomycetota</taxon>
        <taxon>Actinomycetes</taxon>
        <taxon>Micromonosporales</taxon>
        <taxon>Micromonosporaceae</taxon>
        <taxon>Paractinoplanes</taxon>
    </lineage>
</organism>
<evidence type="ECO:0000256" key="2">
    <source>
        <dbReference type="PROSITE-ProRule" id="PRU00335"/>
    </source>
</evidence>
<dbReference type="InterPro" id="IPR009057">
    <property type="entry name" value="Homeodomain-like_sf"/>
</dbReference>
<dbReference type="PANTHER" id="PTHR30055:SF235">
    <property type="entry name" value="TRANSCRIPTIONAL REGULATORY PROTEIN"/>
    <property type="match status" value="1"/>
</dbReference>
<evidence type="ECO:0000256" key="1">
    <source>
        <dbReference type="ARBA" id="ARBA00023125"/>
    </source>
</evidence>